<proteinExistence type="predicted"/>
<evidence type="ECO:0008006" key="5">
    <source>
        <dbReference type="Google" id="ProtNLM"/>
    </source>
</evidence>
<dbReference type="RefSeq" id="WP_120104827.1">
    <property type="nucleotide sequence ID" value="NZ_CP028886.1"/>
</dbReference>
<evidence type="ECO:0000256" key="1">
    <source>
        <dbReference type="SAM" id="Coils"/>
    </source>
</evidence>
<keyword evidence="2" id="KW-0812">Transmembrane</keyword>
<keyword evidence="3" id="KW-0614">Plasmid</keyword>
<sequence length="457" mass="53097">MKISRDNKKSTSVVKNTSTKNVIVEHNNNTTLILNNRVDILVYVLKFIGLISIALLLLIFNIISSYSGFNSYNNLDNSNKEFVLFSLLVSIVMIIVPSMVFMFFYSKLREVKKGILDLGNLEKVLACILILIGVVAQLFSTFMTYETLYYSRFSNFIENEIAKHKEYVRGRKEFLAKHEANILNAIKELDIKINENNKRIKLANDEHIKLDYTFKTNKVNLLKEIERAEADNSRLKVEKNNKLKELEKNKSEIVSFNLKNLRLGGLYVLSGTSTVVSSDDIDNIVFCWGLFLLALMLDIFLSISFCMLRNTIGDFLLYYRLNYKSRYIDNKNNIKPTIKLKSNKIDLNSIPVEVYNALEVVSKNLEKDNKTIKSINVIHDNTKISIHNIRKMLQLLLDYGFSYRKQKRLILNVESILEFIKYFNGNKIDQNLKSELEKQYDFLETFSNLNMFIHKVV</sequence>
<feature type="transmembrane region" description="Helical" evidence="2">
    <location>
        <begin position="124"/>
        <end position="145"/>
    </location>
</feature>
<keyword evidence="1" id="KW-0175">Coiled coil</keyword>
<feature type="transmembrane region" description="Helical" evidence="2">
    <location>
        <begin position="40"/>
        <end position="63"/>
    </location>
</feature>
<evidence type="ECO:0000256" key="2">
    <source>
        <dbReference type="SAM" id="Phobius"/>
    </source>
</evidence>
<organism evidence="3 4">
    <name type="scientific">Borrelia turcica IST7</name>
    <dbReference type="NCBI Taxonomy" id="1104446"/>
    <lineage>
        <taxon>Bacteria</taxon>
        <taxon>Pseudomonadati</taxon>
        <taxon>Spirochaetota</taxon>
        <taxon>Spirochaetia</taxon>
        <taxon>Spirochaetales</taxon>
        <taxon>Borreliaceae</taxon>
        <taxon>Borrelia</taxon>
    </lineage>
</organism>
<accession>A0A386PQ67</accession>
<evidence type="ECO:0000313" key="3">
    <source>
        <dbReference type="EMBL" id="AYE36907.1"/>
    </source>
</evidence>
<feature type="transmembrane region" description="Helical" evidence="2">
    <location>
        <begin position="283"/>
        <end position="308"/>
    </location>
</feature>
<dbReference type="EMBL" id="CP028886">
    <property type="protein sequence ID" value="AYE36907.1"/>
    <property type="molecule type" value="Genomic_DNA"/>
</dbReference>
<feature type="transmembrane region" description="Helical" evidence="2">
    <location>
        <begin position="83"/>
        <end position="104"/>
    </location>
</feature>
<keyword evidence="2" id="KW-0472">Membrane</keyword>
<name>A0A386PQ67_9SPIR</name>
<dbReference type="Proteomes" id="UP000275571">
    <property type="component" value="Plasmid lp32-A"/>
</dbReference>
<dbReference type="KEGG" id="btur:DB313_05245"/>
<reference evidence="3 4" key="1">
    <citation type="journal article" date="2018" name="Infect. Genet. Evol.">
        <title>Genome-wide analysis of Borrelia turcica and 'Candidatus Borrelia tachyglossi' shows relapsing fever-like genomes with unique genomic links to Lyme disease Borrelia.</title>
        <authorList>
            <person name="Gofton A.W."/>
            <person name="Margos G."/>
            <person name="Fingerle V."/>
            <person name="Hepner S."/>
            <person name="Loh S.M."/>
            <person name="Ryan U."/>
            <person name="Irwin P."/>
            <person name="Oskam C.L."/>
        </authorList>
    </citation>
    <scope>NUCLEOTIDE SEQUENCE [LARGE SCALE GENOMIC DNA]</scope>
    <source>
        <strain evidence="3 4">IST7</strain>
        <plasmid evidence="3">lp32-A</plasmid>
    </source>
</reference>
<gene>
    <name evidence="3" type="ORF">DB313_05245</name>
</gene>
<evidence type="ECO:0000313" key="4">
    <source>
        <dbReference type="Proteomes" id="UP000275571"/>
    </source>
</evidence>
<keyword evidence="2" id="KW-1133">Transmembrane helix</keyword>
<feature type="coiled-coil region" evidence="1">
    <location>
        <begin position="175"/>
        <end position="252"/>
    </location>
</feature>
<protein>
    <recommendedName>
        <fullName evidence="5">DUF4407 domain-containing protein</fullName>
    </recommendedName>
</protein>
<geneLocation type="plasmid" evidence="4">
    <name>lp32-a</name>
</geneLocation>
<keyword evidence="4" id="KW-1185">Reference proteome</keyword>
<dbReference type="AlphaFoldDB" id="A0A386PQ67"/>